<evidence type="ECO:0000259" key="2">
    <source>
        <dbReference type="Pfam" id="PF00292"/>
    </source>
</evidence>
<evidence type="ECO:0000259" key="3">
    <source>
        <dbReference type="Pfam" id="PF13358"/>
    </source>
</evidence>
<dbReference type="AlphaFoldDB" id="A0AAF3FQD6"/>
<evidence type="ECO:0000256" key="1">
    <source>
        <dbReference type="ARBA" id="ARBA00004123"/>
    </source>
</evidence>
<evidence type="ECO:0000313" key="5">
    <source>
        <dbReference type="WBParaSite" id="MBELARI_LOCUS7860"/>
    </source>
</evidence>
<dbReference type="GO" id="GO:0006355">
    <property type="term" value="P:regulation of DNA-templated transcription"/>
    <property type="evidence" value="ECO:0007669"/>
    <property type="project" value="InterPro"/>
</dbReference>
<sequence>MTKPSAHRNSIIQLHKGGTRAIDISKRLKVSKKLVSTTIARFKELGTNFDRKGRGNKRSVINKAIIKKVRDRVRECIKVNAQNYLDILKNELLPWSKNHFGNRIWCFQQDGAPAHKAKLVQDWCANNFSDFISFNQWPPSSPDLNPMDFSVWSVLESQACAKSHKTVESLKKALQKAWEAIDPQYLLATVDAFPKRLQACIDAKGSHFEKN</sequence>
<dbReference type="Pfam" id="PF13358">
    <property type="entry name" value="DDE_3"/>
    <property type="match status" value="1"/>
</dbReference>
<comment type="subcellular location">
    <subcellularLocation>
        <location evidence="1">Nucleus</location>
    </subcellularLocation>
</comment>
<dbReference type="GO" id="GO:0003677">
    <property type="term" value="F:DNA binding"/>
    <property type="evidence" value="ECO:0007669"/>
    <property type="project" value="InterPro"/>
</dbReference>
<accession>A0AAF3FQD6</accession>
<dbReference type="Gene3D" id="3.30.420.10">
    <property type="entry name" value="Ribonuclease H-like superfamily/Ribonuclease H"/>
    <property type="match status" value="1"/>
</dbReference>
<reference evidence="5" key="1">
    <citation type="submission" date="2024-02" db="UniProtKB">
        <authorList>
            <consortium name="WormBaseParasite"/>
        </authorList>
    </citation>
    <scope>IDENTIFICATION</scope>
</reference>
<dbReference type="WBParaSite" id="MBELARI_LOCUS7860">
    <property type="protein sequence ID" value="MBELARI_LOCUS7860"/>
    <property type="gene ID" value="MBELARI_LOCUS7860"/>
</dbReference>
<evidence type="ECO:0000313" key="4">
    <source>
        <dbReference type="Proteomes" id="UP000887575"/>
    </source>
</evidence>
<protein>
    <recommendedName>
        <fullName evidence="6">Transposase</fullName>
    </recommendedName>
</protein>
<name>A0AAF3FQD6_9BILA</name>
<dbReference type="Proteomes" id="UP000887575">
    <property type="component" value="Unassembled WGS sequence"/>
</dbReference>
<dbReference type="PANTHER" id="PTHR46068">
    <property type="entry name" value="PROTEIN CBG27172"/>
    <property type="match status" value="1"/>
</dbReference>
<feature type="domain" description="Tc1-like transposase DDE" evidence="3">
    <location>
        <begin position="104"/>
        <end position="171"/>
    </location>
</feature>
<dbReference type="Pfam" id="PF00292">
    <property type="entry name" value="PAX"/>
    <property type="match status" value="1"/>
</dbReference>
<dbReference type="PANTHER" id="PTHR46068:SF1">
    <property type="entry name" value="TRANSPOSASE IS30-LIKE HTH DOMAIN-CONTAINING PROTEIN"/>
    <property type="match status" value="1"/>
</dbReference>
<dbReference type="GO" id="GO:0005634">
    <property type="term" value="C:nucleus"/>
    <property type="evidence" value="ECO:0007669"/>
    <property type="project" value="UniProtKB-SubCell"/>
</dbReference>
<evidence type="ECO:0008006" key="6">
    <source>
        <dbReference type="Google" id="ProtNLM"/>
    </source>
</evidence>
<dbReference type="InterPro" id="IPR036397">
    <property type="entry name" value="RNaseH_sf"/>
</dbReference>
<dbReference type="InterPro" id="IPR009057">
    <property type="entry name" value="Homeodomain-like_sf"/>
</dbReference>
<feature type="domain" description="Paired" evidence="2">
    <location>
        <begin position="4"/>
        <end position="86"/>
    </location>
</feature>
<keyword evidence="4" id="KW-1185">Reference proteome</keyword>
<dbReference type="InterPro" id="IPR038717">
    <property type="entry name" value="Tc1-like_DDE_dom"/>
</dbReference>
<dbReference type="InterPro" id="IPR001523">
    <property type="entry name" value="Paired_dom"/>
</dbReference>
<proteinExistence type="predicted"/>
<dbReference type="SUPFAM" id="SSF46689">
    <property type="entry name" value="Homeodomain-like"/>
    <property type="match status" value="1"/>
</dbReference>
<organism evidence="4 5">
    <name type="scientific">Mesorhabditis belari</name>
    <dbReference type="NCBI Taxonomy" id="2138241"/>
    <lineage>
        <taxon>Eukaryota</taxon>
        <taxon>Metazoa</taxon>
        <taxon>Ecdysozoa</taxon>
        <taxon>Nematoda</taxon>
        <taxon>Chromadorea</taxon>
        <taxon>Rhabditida</taxon>
        <taxon>Rhabditina</taxon>
        <taxon>Rhabditomorpha</taxon>
        <taxon>Rhabditoidea</taxon>
        <taxon>Rhabditidae</taxon>
        <taxon>Mesorhabditinae</taxon>
        <taxon>Mesorhabditis</taxon>
    </lineage>
</organism>